<reference evidence="1 2" key="1">
    <citation type="submission" date="2020-08" db="EMBL/GenBank/DDBJ databases">
        <title>Genome sequence of Hymenobacter qilianensis JCM 19763T.</title>
        <authorList>
            <person name="Hyun D.-W."/>
            <person name="Bae J.-W."/>
        </authorList>
    </citation>
    <scope>NUCLEOTIDE SEQUENCE [LARGE SCALE GENOMIC DNA]</scope>
    <source>
        <strain evidence="1 2">JCM 19763</strain>
    </source>
</reference>
<dbReference type="RefSeq" id="WP_187734029.1">
    <property type="nucleotide sequence ID" value="NZ_BMFN01000001.1"/>
</dbReference>
<protein>
    <recommendedName>
        <fullName evidence="3">STAS/SEC14 domain-containing protein</fullName>
    </recommendedName>
</protein>
<sequence length="143" mass="16538">MLTATPVLRVYFENPVGRVMEHPNGYAYVIYNEGPRKLDHLKAFLTHTGQLLRRQGWNKLLGDQRLMSPYTEDERNWILDFWIARTSEGSQIYGAVLLPHDVFARLSVSQMMNEAREAALTYRLFDDENAAAAWLRQLPVEAI</sequence>
<evidence type="ECO:0008006" key="3">
    <source>
        <dbReference type="Google" id="ProtNLM"/>
    </source>
</evidence>
<organism evidence="1 2">
    <name type="scientific">Hymenobacter qilianensis</name>
    <dbReference type="NCBI Taxonomy" id="1385715"/>
    <lineage>
        <taxon>Bacteria</taxon>
        <taxon>Pseudomonadati</taxon>
        <taxon>Bacteroidota</taxon>
        <taxon>Cytophagia</taxon>
        <taxon>Cytophagales</taxon>
        <taxon>Hymenobacteraceae</taxon>
        <taxon>Hymenobacter</taxon>
    </lineage>
</organism>
<evidence type="ECO:0000313" key="2">
    <source>
        <dbReference type="Proteomes" id="UP000516093"/>
    </source>
</evidence>
<dbReference type="EMBL" id="CP060784">
    <property type="protein sequence ID" value="QNP53827.1"/>
    <property type="molecule type" value="Genomic_DNA"/>
</dbReference>
<dbReference type="KEGG" id="hqi:H9L05_10005"/>
<keyword evidence="2" id="KW-1185">Reference proteome</keyword>
<dbReference type="Proteomes" id="UP000516093">
    <property type="component" value="Chromosome"/>
</dbReference>
<proteinExistence type="predicted"/>
<gene>
    <name evidence="1" type="ORF">H9L05_10005</name>
</gene>
<evidence type="ECO:0000313" key="1">
    <source>
        <dbReference type="EMBL" id="QNP53827.1"/>
    </source>
</evidence>
<dbReference type="AlphaFoldDB" id="A0A7H0GZW1"/>
<accession>A0A7H0GZW1</accession>
<name>A0A7H0GZW1_9BACT</name>